<comment type="caution">
    <text evidence="1">The sequence shown here is derived from an EMBL/GenBank/DDBJ whole genome shotgun (WGS) entry which is preliminary data.</text>
</comment>
<gene>
    <name evidence="1" type="ORF">BG60_29245</name>
</gene>
<proteinExistence type="predicted"/>
<dbReference type="Proteomes" id="UP000027451">
    <property type="component" value="Unassembled WGS sequence"/>
</dbReference>
<keyword evidence="2" id="KW-1185">Reference proteome</keyword>
<organism evidence="1 2">
    <name type="scientific">Caballeronia zhejiangensis</name>
    <dbReference type="NCBI Taxonomy" id="871203"/>
    <lineage>
        <taxon>Bacteria</taxon>
        <taxon>Pseudomonadati</taxon>
        <taxon>Pseudomonadota</taxon>
        <taxon>Betaproteobacteria</taxon>
        <taxon>Burkholderiales</taxon>
        <taxon>Burkholderiaceae</taxon>
        <taxon>Caballeronia</taxon>
    </lineage>
</organism>
<accession>A0A656QSD4</accession>
<evidence type="ECO:0000313" key="2">
    <source>
        <dbReference type="Proteomes" id="UP000027451"/>
    </source>
</evidence>
<protein>
    <submittedName>
        <fullName evidence="1">Uncharacterized protein</fullName>
    </submittedName>
</protein>
<name>A0A656QSD4_9BURK</name>
<dbReference type="AlphaFoldDB" id="A0A656QSD4"/>
<sequence>MPHDAARVKNSVGCFGRSSRSVAYADGFVGARGASVKRKVRALDGAAGQSSITPRSLLCFDPRAGVPMEHGFDDAFKARGIARSVFQSGRALDAHVPAQAASNGDAGNSGLDPAAIFTAGKPHIVAPRAEALRRRESAPGAYSKRRAYFLRASQSASSGGESFAAISS</sequence>
<reference evidence="1 2" key="1">
    <citation type="submission" date="2014-03" db="EMBL/GenBank/DDBJ databases">
        <title>Draft Genome Sequences of Four Burkholderia Strains.</title>
        <authorList>
            <person name="Liu X.Y."/>
            <person name="Li C.X."/>
            <person name="Xu J.H."/>
        </authorList>
    </citation>
    <scope>NUCLEOTIDE SEQUENCE [LARGE SCALE GENOMIC DNA]</scope>
    <source>
        <strain evidence="1 2">OP-1</strain>
    </source>
</reference>
<dbReference type="EMBL" id="JFHD01000005">
    <property type="protein sequence ID" value="KDR31779.1"/>
    <property type="molecule type" value="Genomic_DNA"/>
</dbReference>
<evidence type="ECO:0000313" key="1">
    <source>
        <dbReference type="EMBL" id="KDR31779.1"/>
    </source>
</evidence>